<evidence type="ECO:0000313" key="3">
    <source>
        <dbReference type="Proteomes" id="UP000015241"/>
    </source>
</evidence>
<dbReference type="Proteomes" id="UP000015241">
    <property type="component" value="Unassembled WGS sequence"/>
</dbReference>
<evidence type="ECO:0000313" key="2">
    <source>
        <dbReference type="EMBL" id="EPT05064.1"/>
    </source>
</evidence>
<name>S8EPU8_FOMSC</name>
<keyword evidence="1" id="KW-0175">Coiled coil</keyword>
<gene>
    <name evidence="2" type="ORF">FOMPIDRAFT_1013850</name>
</gene>
<reference evidence="2 3" key="1">
    <citation type="journal article" date="2012" name="Science">
        <title>The Paleozoic origin of enzymatic lignin decomposition reconstructed from 31 fungal genomes.</title>
        <authorList>
            <person name="Floudas D."/>
            <person name="Binder M."/>
            <person name="Riley R."/>
            <person name="Barry K."/>
            <person name="Blanchette R.A."/>
            <person name="Henrissat B."/>
            <person name="Martinez A.T."/>
            <person name="Otillar R."/>
            <person name="Spatafora J.W."/>
            <person name="Yadav J.S."/>
            <person name="Aerts A."/>
            <person name="Benoit I."/>
            <person name="Boyd A."/>
            <person name="Carlson A."/>
            <person name="Copeland A."/>
            <person name="Coutinho P.M."/>
            <person name="de Vries R.P."/>
            <person name="Ferreira P."/>
            <person name="Findley K."/>
            <person name="Foster B."/>
            <person name="Gaskell J."/>
            <person name="Glotzer D."/>
            <person name="Gorecki P."/>
            <person name="Heitman J."/>
            <person name="Hesse C."/>
            <person name="Hori C."/>
            <person name="Igarashi K."/>
            <person name="Jurgens J.A."/>
            <person name="Kallen N."/>
            <person name="Kersten P."/>
            <person name="Kohler A."/>
            <person name="Kuees U."/>
            <person name="Kumar T.K.A."/>
            <person name="Kuo A."/>
            <person name="LaButti K."/>
            <person name="Larrondo L.F."/>
            <person name="Lindquist E."/>
            <person name="Ling A."/>
            <person name="Lombard V."/>
            <person name="Lucas S."/>
            <person name="Lundell T."/>
            <person name="Martin R."/>
            <person name="McLaughlin D.J."/>
            <person name="Morgenstern I."/>
            <person name="Morin E."/>
            <person name="Murat C."/>
            <person name="Nagy L.G."/>
            <person name="Nolan M."/>
            <person name="Ohm R.A."/>
            <person name="Patyshakuliyeva A."/>
            <person name="Rokas A."/>
            <person name="Ruiz-Duenas F.J."/>
            <person name="Sabat G."/>
            <person name="Salamov A."/>
            <person name="Samejima M."/>
            <person name="Schmutz J."/>
            <person name="Slot J.C."/>
            <person name="St John F."/>
            <person name="Stenlid J."/>
            <person name="Sun H."/>
            <person name="Sun S."/>
            <person name="Syed K."/>
            <person name="Tsang A."/>
            <person name="Wiebenga A."/>
            <person name="Young D."/>
            <person name="Pisabarro A."/>
            <person name="Eastwood D.C."/>
            <person name="Martin F."/>
            <person name="Cullen D."/>
            <person name="Grigoriev I.V."/>
            <person name="Hibbett D.S."/>
        </authorList>
    </citation>
    <scope>NUCLEOTIDE SEQUENCE</scope>
    <source>
        <strain evidence="3">FP-58527</strain>
    </source>
</reference>
<dbReference type="EMBL" id="KE504125">
    <property type="protein sequence ID" value="EPT05064.1"/>
    <property type="molecule type" value="Genomic_DNA"/>
</dbReference>
<feature type="coiled-coil region" evidence="1">
    <location>
        <begin position="111"/>
        <end position="145"/>
    </location>
</feature>
<dbReference type="HOGENOM" id="CLU_1258769_0_0_1"/>
<dbReference type="AlphaFoldDB" id="S8EPU8"/>
<protein>
    <submittedName>
        <fullName evidence="2">Uncharacterized protein</fullName>
    </submittedName>
</protein>
<proteinExistence type="predicted"/>
<accession>S8EPU8</accession>
<sequence length="220" mass="23079">MNPDHPTEPKLTGTVLLCLKDAIDLSIDYGGGAVGAFPMPTGALGVHYEAHLPPNHNLVTPLTNGAPFVQSGNTALFAHGAATTTAAAEVPSLMPSGAVSPTTWPQLVGAVQKASADASAARAEAAKATERVKNLEAKLEALDSQREPSIGPAPTPKKTSCVLRNTKLENRIHQKLLSMLGLTYKGRGKYTVPDFPADISDLAIPDESEAATWTPIWTKP</sequence>
<keyword evidence="3" id="KW-1185">Reference proteome</keyword>
<evidence type="ECO:0000256" key="1">
    <source>
        <dbReference type="SAM" id="Coils"/>
    </source>
</evidence>
<dbReference type="InParanoid" id="S8EPU8"/>
<feature type="non-terminal residue" evidence="2">
    <location>
        <position position="220"/>
    </location>
</feature>
<organism evidence="2 3">
    <name type="scientific">Fomitopsis schrenkii</name>
    <name type="common">Brown rot fungus</name>
    <dbReference type="NCBI Taxonomy" id="2126942"/>
    <lineage>
        <taxon>Eukaryota</taxon>
        <taxon>Fungi</taxon>
        <taxon>Dikarya</taxon>
        <taxon>Basidiomycota</taxon>
        <taxon>Agaricomycotina</taxon>
        <taxon>Agaricomycetes</taxon>
        <taxon>Polyporales</taxon>
        <taxon>Fomitopsis</taxon>
    </lineage>
</organism>